<organism evidence="2 3">
    <name type="scientific">Ralstonia solanacearum (strain UW551)</name>
    <dbReference type="NCBI Taxonomy" id="342110"/>
    <lineage>
        <taxon>Bacteria</taxon>
        <taxon>Pseudomonadati</taxon>
        <taxon>Pseudomonadota</taxon>
        <taxon>Betaproteobacteria</taxon>
        <taxon>Burkholderiales</taxon>
        <taxon>Burkholderiaceae</taxon>
        <taxon>Ralstonia</taxon>
        <taxon>Ralstonia solanacearum species complex</taxon>
    </lineage>
</organism>
<dbReference type="RefSeq" id="WP_003265062.1">
    <property type="nucleotide sequence ID" value="NZ_AAKL01000050.1"/>
</dbReference>
<sequence length="212" mass="23186">MLHSIQNPGHPMRILALLAAVFASIGFAAHAVADEMSTQRVDGVSLSVPTAWRVDTAEFEKDRAQADAAHTRRSRTLLAVSGPGDDTAVASLSFVVQEGFKPDTFSAMPDQTKNRLARQLQEFVERSTGLPAKRSVIIEWTPYETVDISGRQTLHNLATVHLRNQPGAQDLFYIPTMGGMYLLSVSVFDRPVEAGHQLAKEIASSIRVDGKF</sequence>
<feature type="chain" id="PRO_5044308629" evidence="1">
    <location>
        <begin position="34"/>
        <end position="212"/>
    </location>
</feature>
<dbReference type="AlphaFoldDB" id="A0AB33V9M0"/>
<evidence type="ECO:0000256" key="1">
    <source>
        <dbReference type="SAM" id="SignalP"/>
    </source>
</evidence>
<keyword evidence="1" id="KW-0732">Signal</keyword>
<comment type="caution">
    <text evidence="2">The sequence shown here is derived from an EMBL/GenBank/DDBJ whole genome shotgun (WGS) entry which is preliminary data.</text>
</comment>
<accession>A0AB33V9M0</accession>
<proteinExistence type="predicted"/>
<reference evidence="2 3" key="1">
    <citation type="journal article" date="2006" name="Mol. Plant Microbe Interact.">
        <title>Identification of open reading frames unique to a select agent: Ralstonia solanacearum race 3 biovar 2.</title>
        <authorList>
            <person name="Gabriel D.W."/>
            <person name="Allen C."/>
            <person name="Schell M."/>
            <person name="Denny T.P."/>
            <person name="Greenberg J.T."/>
            <person name="Duan Y.P."/>
            <person name="Flores-Cruz Z."/>
            <person name="Huang Q."/>
            <person name="Clifford J.M."/>
            <person name="Presting G."/>
            <person name="Gonzalez E.T."/>
            <person name="Reddy J."/>
            <person name="Elphinstone J."/>
            <person name="Swanson J."/>
            <person name="Yao J."/>
            <person name="Mulholland V."/>
            <person name="Liu L."/>
            <person name="Farmerie W."/>
            <person name="Patnaikuni M."/>
            <person name="Balogh B."/>
            <person name="Norman D."/>
            <person name="Alvarez A."/>
            <person name="Castillo J.A."/>
            <person name="Jones J."/>
            <person name="Saddler G."/>
            <person name="Walunas T."/>
            <person name="Zhukov A."/>
            <person name="Mikhailova N."/>
        </authorList>
    </citation>
    <scope>NUCLEOTIDE SEQUENCE [LARGE SCALE GENOMIC DNA]</scope>
    <source>
        <strain evidence="2 3">UW551</strain>
    </source>
</reference>
<dbReference type="EMBL" id="AAKL01000050">
    <property type="protein sequence ID" value="EAP71530.1"/>
    <property type="molecule type" value="Genomic_DNA"/>
</dbReference>
<evidence type="ECO:0000313" key="2">
    <source>
        <dbReference type="EMBL" id="EAP71530.1"/>
    </source>
</evidence>
<name>A0AB33V9M0_RALSU</name>
<feature type="signal peptide" evidence="1">
    <location>
        <begin position="1"/>
        <end position="33"/>
    </location>
</feature>
<gene>
    <name evidence="2" type="ORF">RRSL_01208</name>
</gene>
<dbReference type="Proteomes" id="UP000005933">
    <property type="component" value="Unassembled WGS sequence"/>
</dbReference>
<protein>
    <submittedName>
        <fullName evidence="2">Uncharacterized protein</fullName>
    </submittedName>
</protein>
<evidence type="ECO:0000313" key="3">
    <source>
        <dbReference type="Proteomes" id="UP000005933"/>
    </source>
</evidence>